<dbReference type="CDD" id="cd00093">
    <property type="entry name" value="HTH_XRE"/>
    <property type="match status" value="1"/>
</dbReference>
<dbReference type="InterPro" id="IPR010982">
    <property type="entry name" value="Lambda_DNA-bd_dom_sf"/>
</dbReference>
<keyword evidence="3" id="KW-0238">DNA-binding</keyword>
<evidence type="ECO:0000313" key="3">
    <source>
        <dbReference type="EMBL" id="AQS42178.1"/>
    </source>
</evidence>
<name>A0A1U9JWF2_9HYPH</name>
<evidence type="ECO:0000256" key="1">
    <source>
        <dbReference type="SAM" id="MobiDB-lite"/>
    </source>
</evidence>
<proteinExistence type="predicted"/>
<dbReference type="SMART" id="SM00530">
    <property type="entry name" value="HTH_XRE"/>
    <property type="match status" value="1"/>
</dbReference>
<feature type="region of interest" description="Disordered" evidence="1">
    <location>
        <begin position="91"/>
        <end position="116"/>
    </location>
</feature>
<dbReference type="Gene3D" id="1.10.260.40">
    <property type="entry name" value="lambda repressor-like DNA-binding domains"/>
    <property type="match status" value="1"/>
</dbReference>
<dbReference type="AlphaFoldDB" id="A0A1U9JWF2"/>
<accession>A0A1U9JWF2</accession>
<dbReference type="SUPFAM" id="SSF47413">
    <property type="entry name" value="lambda repressor-like DNA-binding domains"/>
    <property type="match status" value="1"/>
</dbReference>
<reference evidence="3 4" key="1">
    <citation type="journal article" date="2010" name="Science">
        <title>Genomic comparison of the ants Camponotus floridanus and Harpegnathos saltator.</title>
        <authorList>
            <person name="Bonasio R."/>
            <person name="Zhang G."/>
            <person name="Ye C."/>
            <person name="Mutti N.S."/>
            <person name="Fang X."/>
            <person name="Qin N."/>
            <person name="Donahue G."/>
            <person name="Yang P."/>
            <person name="Li Q."/>
            <person name="Li C."/>
            <person name="Zhang P."/>
            <person name="Huang Z."/>
            <person name="Berger S.L."/>
            <person name="Reinberg D."/>
            <person name="Wang J."/>
            <person name="Liebig J."/>
        </authorList>
    </citation>
    <scope>NUCLEOTIDE SEQUENCE [LARGE SCALE GENOMIC DNA]</scope>
    <source>
        <strain evidence="3 4">Hsal</strain>
    </source>
</reference>
<evidence type="ECO:0000313" key="4">
    <source>
        <dbReference type="Proteomes" id="UP000188912"/>
    </source>
</evidence>
<dbReference type="GO" id="GO:0003677">
    <property type="term" value="F:DNA binding"/>
    <property type="evidence" value="ECO:0007669"/>
    <property type="project" value="UniProtKB-KW"/>
</dbReference>
<keyword evidence="4" id="KW-1185">Reference proteome</keyword>
<reference evidence="3 4" key="2">
    <citation type="journal article" date="2016" name="Sci. Rep.">
        <title>The genome of Rhizobiales bacteria in predatory ants reveals urease gene functions but no genes for nitrogen fixation.</title>
        <authorList>
            <person name="Neuvonen M.M."/>
            <person name="Tamarit D."/>
            <person name="Naslund K."/>
            <person name="Liebig J."/>
            <person name="Feldhaar H."/>
            <person name="Moran N.A."/>
            <person name="Guy L."/>
            <person name="Andersson S.G."/>
        </authorList>
    </citation>
    <scope>NUCLEOTIDE SEQUENCE [LARGE SCALE GENOMIC DNA]</scope>
    <source>
        <strain evidence="3 4">Hsal</strain>
    </source>
</reference>
<gene>
    <name evidence="3" type="ORF">BHV28_14970</name>
</gene>
<dbReference type="Proteomes" id="UP000188912">
    <property type="component" value="Chromosome"/>
</dbReference>
<dbReference type="STRING" id="1902579.BHV28_14970"/>
<feature type="compositionally biased region" description="Basic and acidic residues" evidence="1">
    <location>
        <begin position="101"/>
        <end position="116"/>
    </location>
</feature>
<dbReference type="EMBL" id="CP017315">
    <property type="protein sequence ID" value="AQS42178.1"/>
    <property type="molecule type" value="Genomic_DNA"/>
</dbReference>
<sequence length="116" mass="13416">MPVKKCRQNTNRIKTLSVEQRIGQMLREIRLQKEMTLEELATAAGTSHQQIYKIERGINRLSLSRFYTLMVYLDIAPEVFLHQVFSQDTALSDGGKTKQQLPDDKQQPQATDKRKP</sequence>
<organism evidence="3 4">
    <name type="scientific">Candidatus Tokpelaia hoelldobleri</name>
    <dbReference type="NCBI Taxonomy" id="1902579"/>
    <lineage>
        <taxon>Bacteria</taxon>
        <taxon>Pseudomonadati</taxon>
        <taxon>Pseudomonadota</taxon>
        <taxon>Alphaproteobacteria</taxon>
        <taxon>Hyphomicrobiales</taxon>
        <taxon>Candidatus Tokpelaia</taxon>
    </lineage>
</organism>
<evidence type="ECO:0000259" key="2">
    <source>
        <dbReference type="PROSITE" id="PS50943"/>
    </source>
</evidence>
<dbReference type="KEGG" id="thd:BHV28_14970"/>
<dbReference type="InterPro" id="IPR001387">
    <property type="entry name" value="Cro/C1-type_HTH"/>
</dbReference>
<feature type="domain" description="HTH cro/C1-type" evidence="2">
    <location>
        <begin position="26"/>
        <end position="80"/>
    </location>
</feature>
<protein>
    <submittedName>
        <fullName evidence="3">DNA-binding protein</fullName>
    </submittedName>
</protein>
<dbReference type="PROSITE" id="PS50943">
    <property type="entry name" value="HTH_CROC1"/>
    <property type="match status" value="1"/>
</dbReference>
<dbReference type="Pfam" id="PF01381">
    <property type="entry name" value="HTH_3"/>
    <property type="match status" value="1"/>
</dbReference>